<dbReference type="EnsemblMetazoa" id="BGLB023377-RA">
    <property type="protein sequence ID" value="BGLB023377-PA"/>
    <property type="gene ID" value="BGLB023377"/>
</dbReference>
<evidence type="ECO:0000313" key="2">
    <source>
        <dbReference type="EnsemblMetazoa" id="BGLB023377-PA"/>
    </source>
</evidence>
<keyword evidence="1" id="KW-1133">Transmembrane helix</keyword>
<proteinExistence type="predicted"/>
<gene>
    <name evidence="2" type="primary">106077139</name>
</gene>
<accession>A0A2C9KTM8</accession>
<dbReference type="VEuPathDB" id="VectorBase:BGLAX_036064"/>
<evidence type="ECO:0000256" key="1">
    <source>
        <dbReference type="SAM" id="Phobius"/>
    </source>
</evidence>
<keyword evidence="1" id="KW-0812">Transmembrane</keyword>
<name>A0A2C9KTM8_BIOGL</name>
<dbReference type="KEGG" id="bgt:106077139"/>
<dbReference type="OrthoDB" id="6070923at2759"/>
<evidence type="ECO:0000313" key="3">
    <source>
        <dbReference type="Proteomes" id="UP000076420"/>
    </source>
</evidence>
<dbReference type="Proteomes" id="UP000076420">
    <property type="component" value="Unassembled WGS sequence"/>
</dbReference>
<feature type="transmembrane region" description="Helical" evidence="1">
    <location>
        <begin position="12"/>
        <end position="30"/>
    </location>
</feature>
<sequence length="190" mass="20899">MAAAGANAGRVLMLIISIGLMWTVSGSFFYCESSLVIQRLLLSQCLWEQGLTHISFSSSSLNVLCAARENFTKAFRCQMQFLTRCHPDRAQQAPSADLDGIPTFLEGLCSTPGFNRECYDDKKRAHNLCILDKMDKSLSKTQTPEDMCTIMDTLSAECVNQVLKPCGDVTVAALIKHLPSIRPSRCLADA</sequence>
<organism evidence="2 3">
    <name type="scientific">Biomphalaria glabrata</name>
    <name type="common">Bloodfluke planorb</name>
    <name type="synonym">Freshwater snail</name>
    <dbReference type="NCBI Taxonomy" id="6526"/>
    <lineage>
        <taxon>Eukaryota</taxon>
        <taxon>Metazoa</taxon>
        <taxon>Spiralia</taxon>
        <taxon>Lophotrochozoa</taxon>
        <taxon>Mollusca</taxon>
        <taxon>Gastropoda</taxon>
        <taxon>Heterobranchia</taxon>
        <taxon>Euthyneura</taxon>
        <taxon>Panpulmonata</taxon>
        <taxon>Hygrophila</taxon>
        <taxon>Lymnaeoidea</taxon>
        <taxon>Planorbidae</taxon>
        <taxon>Biomphalaria</taxon>
    </lineage>
</organism>
<reference evidence="2" key="1">
    <citation type="submission" date="2020-05" db="UniProtKB">
        <authorList>
            <consortium name="EnsemblMetazoa"/>
        </authorList>
    </citation>
    <scope>IDENTIFICATION</scope>
    <source>
        <strain evidence="2">BB02</strain>
    </source>
</reference>
<protein>
    <submittedName>
        <fullName evidence="2">Uncharacterized protein</fullName>
    </submittedName>
</protein>
<dbReference type="RefSeq" id="XP_013093400.2">
    <property type="nucleotide sequence ID" value="XM_013237946.2"/>
</dbReference>
<keyword evidence="1" id="KW-0472">Membrane</keyword>
<dbReference type="VEuPathDB" id="VectorBase:BGLB023377"/>
<dbReference type="AlphaFoldDB" id="A0A2C9KTM8"/>